<evidence type="ECO:0000313" key="3">
    <source>
        <dbReference type="EMBL" id="MDX5893244.1"/>
    </source>
</evidence>
<dbReference type="KEGG" id="rrd:RradSPS_0547"/>
<dbReference type="Proteomes" id="UP001281130">
    <property type="component" value="Unassembled WGS sequence"/>
</dbReference>
<dbReference type="RefSeq" id="WP_038680532.1">
    <property type="nucleotide sequence ID" value="NZ_CP007514.1"/>
</dbReference>
<evidence type="ECO:0000313" key="4">
    <source>
        <dbReference type="Proteomes" id="UP000025229"/>
    </source>
</evidence>
<dbReference type="HOGENOM" id="CLU_1739182_0_0_11"/>
<dbReference type="EMBL" id="JAWXXX010000001">
    <property type="protein sequence ID" value="MDX5893244.1"/>
    <property type="molecule type" value="Genomic_DNA"/>
</dbReference>
<keyword evidence="1" id="KW-0472">Membrane</keyword>
<sequence length="154" mass="17014">MFGRKSRAEKLREQAEREARAHLPLASIAAAISGARPILERLLYDDELRKNIQDLVESVQEIANEVQGERPQEILSRLWDDDKLRGSIESASAAAQTGSKRIRGERVRSEGGGAGRKIFLLVLLGGLAYLFFSPQTGEEARRLLKETVGAITSD</sequence>
<keyword evidence="4" id="KW-1185">Reference proteome</keyword>
<dbReference type="AlphaFoldDB" id="A0A023X1D8"/>
<evidence type="ECO:0000256" key="1">
    <source>
        <dbReference type="SAM" id="Phobius"/>
    </source>
</evidence>
<keyword evidence="1" id="KW-1133">Transmembrane helix</keyword>
<accession>A0A023X1D8</accession>
<protein>
    <submittedName>
        <fullName evidence="2">Uncharacterized protein</fullName>
    </submittedName>
</protein>
<dbReference type="EMBL" id="CP007514">
    <property type="protein sequence ID" value="AHY45830.1"/>
    <property type="molecule type" value="Genomic_DNA"/>
</dbReference>
<organism evidence="2 4">
    <name type="scientific">Rubrobacter radiotolerans</name>
    <name type="common">Arthrobacter radiotolerans</name>
    <dbReference type="NCBI Taxonomy" id="42256"/>
    <lineage>
        <taxon>Bacteria</taxon>
        <taxon>Bacillati</taxon>
        <taxon>Actinomycetota</taxon>
        <taxon>Rubrobacteria</taxon>
        <taxon>Rubrobacterales</taxon>
        <taxon>Rubrobacteraceae</taxon>
        <taxon>Rubrobacter</taxon>
    </lineage>
</organism>
<dbReference type="PATRIC" id="fig|42256.3.peg.554"/>
<reference evidence="3" key="2">
    <citation type="submission" date="2023-11" db="EMBL/GenBank/DDBJ databases">
        <title>MicrobeMod: A computational toolkit for identifying prokaryotic methylation and restriction-modification with nanopore sequencing.</title>
        <authorList>
            <person name="Crits-Christoph A."/>
            <person name="Kang S.C."/>
            <person name="Lee H."/>
            <person name="Ostrov N."/>
        </authorList>
    </citation>
    <scope>NUCLEOTIDE SEQUENCE</scope>
    <source>
        <strain evidence="3">ATCC 51242</strain>
    </source>
</reference>
<gene>
    <name evidence="2" type="ORF">RradSPS_0547</name>
    <name evidence="3" type="ORF">SIL72_04290</name>
</gene>
<name>A0A023X1D8_RUBRA</name>
<reference evidence="2 4" key="1">
    <citation type="submission" date="2014-03" db="EMBL/GenBank/DDBJ databases">
        <title>Complete genome sequence of the Radio-Resistant Rubrobacter radiotolerans RSPS-4.</title>
        <authorList>
            <person name="Egas C.C."/>
            <person name="Barroso C.C."/>
            <person name="Froufe H.J.C."/>
            <person name="Pacheco J.J."/>
            <person name="Albuquerque L.L."/>
            <person name="da Costa M.M.S."/>
        </authorList>
    </citation>
    <scope>NUCLEOTIDE SEQUENCE [LARGE SCALE GENOMIC DNA]</scope>
    <source>
        <strain evidence="2 4">RSPS-4</strain>
    </source>
</reference>
<feature type="transmembrane region" description="Helical" evidence="1">
    <location>
        <begin position="114"/>
        <end position="132"/>
    </location>
</feature>
<keyword evidence="1" id="KW-0812">Transmembrane</keyword>
<dbReference type="OrthoDB" id="5244307at2"/>
<dbReference type="Proteomes" id="UP000025229">
    <property type="component" value="Chromosome"/>
</dbReference>
<proteinExistence type="predicted"/>
<evidence type="ECO:0000313" key="2">
    <source>
        <dbReference type="EMBL" id="AHY45830.1"/>
    </source>
</evidence>